<dbReference type="SMART" id="SM01244">
    <property type="entry name" value="IRS"/>
    <property type="match status" value="1"/>
</dbReference>
<dbReference type="InterPro" id="IPR002404">
    <property type="entry name" value="IRS_PTB"/>
</dbReference>
<accession>A0A915DNR1</accession>
<reference evidence="4" key="1">
    <citation type="submission" date="2022-11" db="UniProtKB">
        <authorList>
            <consortium name="WormBaseParasite"/>
        </authorList>
    </citation>
    <scope>IDENTIFICATION</scope>
</reference>
<dbReference type="SMART" id="SM00310">
    <property type="entry name" value="PTBI"/>
    <property type="match status" value="1"/>
</dbReference>
<keyword evidence="3" id="KW-1185">Reference proteome</keyword>
<feature type="domain" description="IRS-type PTB" evidence="2">
    <location>
        <begin position="25"/>
        <end position="99"/>
    </location>
</feature>
<dbReference type="InterPro" id="IPR011993">
    <property type="entry name" value="PH-like_dom_sf"/>
</dbReference>
<dbReference type="Gene3D" id="2.30.29.30">
    <property type="entry name" value="Pleckstrin-homology domain (PH domain)/Phosphotyrosine-binding domain (PTB)"/>
    <property type="match status" value="1"/>
</dbReference>
<evidence type="ECO:0000313" key="4">
    <source>
        <dbReference type="WBParaSite" id="jg21314"/>
    </source>
</evidence>
<dbReference type="InterPro" id="IPR050996">
    <property type="entry name" value="Docking_Protein_DOK"/>
</dbReference>
<dbReference type="PANTHER" id="PTHR21258:SF62">
    <property type="entry name" value="INSULIN RECEPTOR SUBSTRATE 1"/>
    <property type="match status" value="1"/>
</dbReference>
<feature type="compositionally biased region" description="Polar residues" evidence="1">
    <location>
        <begin position="193"/>
        <end position="204"/>
    </location>
</feature>
<evidence type="ECO:0000259" key="2">
    <source>
        <dbReference type="SMART" id="SM00310"/>
    </source>
</evidence>
<evidence type="ECO:0000313" key="3">
    <source>
        <dbReference type="Proteomes" id="UP000887574"/>
    </source>
</evidence>
<evidence type="ECO:0000256" key="1">
    <source>
        <dbReference type="SAM" id="MobiDB-lite"/>
    </source>
</evidence>
<name>A0A915DNR1_9BILA</name>
<protein>
    <submittedName>
        <fullName evidence="4">IRS-type PTB domain-containing protein</fullName>
    </submittedName>
</protein>
<dbReference type="AlphaFoldDB" id="A0A915DNR1"/>
<dbReference type="GO" id="GO:0005737">
    <property type="term" value="C:cytoplasm"/>
    <property type="evidence" value="ECO:0007669"/>
    <property type="project" value="TreeGrafter"/>
</dbReference>
<sequence>MGNCSASEHHAKLFRTENFSNDPLAFRVFIKKRNKKFVPGWLKINDEEIIFNMDTLAQIYFFFESGRRCATGEGLHTFQSHQAERIFHVVQSKIKIEEYTRGSRASSVVSNRAVSNAVNPALTNRIHPVQRFSSEGANNDFLLSANAKPRCSVAGPPSYGTYQRNLQNQPGFRPVDSCSSSNTMDHRRRRLPSISSTHSVNVRSNGRCARERPRSVVSAVGQSISSTPALPLPSPNHQMNTPNHLMPSSASMVGSYSSCLMNQSYNSTICGSSWASQQQLEGEIVLEHVLNDRHRRYQEPCATPSSPSIPNPHQSNSPYHSYVNVDLGLGKVKPELLPRTNNHTRQDFLSSQPGGFQFRGGDKACARTPSVASNGSTVTTLATPIATWSSGYPSTINSSTAGFCLYNGRLKPNGVVMSASATAAFSAPGLESSNPSVDGMDRSCTNYITVAVGRQETGQLANGGGVPPSVVKNNKEIALNYALIDFDKTKTLAGLEKAVQQNHPPNNTANYN</sequence>
<dbReference type="Pfam" id="PF02174">
    <property type="entry name" value="IRS"/>
    <property type="match status" value="1"/>
</dbReference>
<dbReference type="SUPFAM" id="SSF50729">
    <property type="entry name" value="PH domain-like"/>
    <property type="match status" value="1"/>
</dbReference>
<feature type="compositionally biased region" description="Polar residues" evidence="1">
    <location>
        <begin position="303"/>
        <end position="317"/>
    </location>
</feature>
<proteinExistence type="predicted"/>
<dbReference type="Proteomes" id="UP000887574">
    <property type="component" value="Unplaced"/>
</dbReference>
<feature type="region of interest" description="Disordered" evidence="1">
    <location>
        <begin position="166"/>
        <end position="214"/>
    </location>
</feature>
<dbReference type="GO" id="GO:0007169">
    <property type="term" value="P:cell surface receptor protein tyrosine kinase signaling pathway"/>
    <property type="evidence" value="ECO:0007669"/>
    <property type="project" value="TreeGrafter"/>
</dbReference>
<dbReference type="WBParaSite" id="jg21314">
    <property type="protein sequence ID" value="jg21314"/>
    <property type="gene ID" value="jg21314"/>
</dbReference>
<organism evidence="3 4">
    <name type="scientific">Ditylenchus dipsaci</name>
    <dbReference type="NCBI Taxonomy" id="166011"/>
    <lineage>
        <taxon>Eukaryota</taxon>
        <taxon>Metazoa</taxon>
        <taxon>Ecdysozoa</taxon>
        <taxon>Nematoda</taxon>
        <taxon>Chromadorea</taxon>
        <taxon>Rhabditida</taxon>
        <taxon>Tylenchina</taxon>
        <taxon>Tylenchomorpha</taxon>
        <taxon>Sphaerularioidea</taxon>
        <taxon>Anguinidae</taxon>
        <taxon>Anguininae</taxon>
        <taxon>Ditylenchus</taxon>
    </lineage>
</organism>
<feature type="region of interest" description="Disordered" evidence="1">
    <location>
        <begin position="298"/>
        <end position="317"/>
    </location>
</feature>
<dbReference type="PANTHER" id="PTHR21258">
    <property type="entry name" value="DOCKING PROTEIN RELATED"/>
    <property type="match status" value="1"/>
</dbReference>